<evidence type="ECO:0000256" key="1">
    <source>
        <dbReference type="SAM" id="MobiDB-lite"/>
    </source>
</evidence>
<sequence length="544" mass="62843">MIKLDDFLSKKKEPAQVLDLSKVKITSKEDFKRYFDKIPECKVKPEKISADSMKVKEKDFTFLPGKKEEKNLREWSYPDPTPPDMKGVKLEDLCPINIDWKMLTTIRPKSKVEEDLFSRQIPNVALINRVVQLGKLDLKYQQMLKREKPTDWIRRTKNPKSSIIEMRVISCKECGEDFCDGSVCSKLTYENFFRPQPTTTNLNQNLLLAAESSGQKTKKRKKKKRRRKKKQLDEGKCRRKKLGKTSIFNRPASTEVEPWRLLPTNFTTGRFLQPEAFPVNADQSVDSSQKGQRVHQEYTLEGIERWLFSDTLESEFKRHEYISDSCLSNTEYSSQSDSESPDQKFFSPRLRLSGRRKLLSARVSFADRQERRESVESSSLKFIRQCTLYKEYYEDGTYRKYYRGSRSSESSSPTRSKSRSKSRSRSISQSPEKCSAKVTPLSTVQIQFDETSGPQFPERIVLPVGVPSLLTGRMKRKCTLKKKQGCLGKSDENLRGKDTEPPTESVKTRRDLSRKGKSRLSPKTATISPETCLKTKGLFGKKLE</sequence>
<dbReference type="Proteomes" id="UP001372834">
    <property type="component" value="Unassembled WGS sequence"/>
</dbReference>
<feature type="region of interest" description="Disordered" evidence="1">
    <location>
        <begin position="208"/>
        <end position="237"/>
    </location>
</feature>
<gene>
    <name evidence="2" type="ORF">RUM43_001779</name>
</gene>
<feature type="compositionally biased region" description="Basic residues" evidence="1">
    <location>
        <begin position="216"/>
        <end position="230"/>
    </location>
</feature>
<name>A0AAN8SIJ7_POLSC</name>
<dbReference type="AlphaFoldDB" id="A0AAN8SIJ7"/>
<feature type="region of interest" description="Disordered" evidence="1">
    <location>
        <begin position="403"/>
        <end position="438"/>
    </location>
</feature>
<feature type="compositionally biased region" description="Basic and acidic residues" evidence="1">
    <location>
        <begin position="489"/>
        <end position="514"/>
    </location>
</feature>
<evidence type="ECO:0000313" key="3">
    <source>
        <dbReference type="Proteomes" id="UP001372834"/>
    </source>
</evidence>
<comment type="caution">
    <text evidence="2">The sequence shown here is derived from an EMBL/GenBank/DDBJ whole genome shotgun (WGS) entry which is preliminary data.</text>
</comment>
<feature type="compositionally biased region" description="Low complexity" evidence="1">
    <location>
        <begin position="404"/>
        <end position="415"/>
    </location>
</feature>
<accession>A0AAN8SIJ7</accession>
<proteinExistence type="predicted"/>
<evidence type="ECO:0000313" key="2">
    <source>
        <dbReference type="EMBL" id="KAK6645502.1"/>
    </source>
</evidence>
<organism evidence="2 3">
    <name type="scientific">Polyplax serrata</name>
    <name type="common">Common mouse louse</name>
    <dbReference type="NCBI Taxonomy" id="468196"/>
    <lineage>
        <taxon>Eukaryota</taxon>
        <taxon>Metazoa</taxon>
        <taxon>Ecdysozoa</taxon>
        <taxon>Arthropoda</taxon>
        <taxon>Hexapoda</taxon>
        <taxon>Insecta</taxon>
        <taxon>Pterygota</taxon>
        <taxon>Neoptera</taxon>
        <taxon>Paraneoptera</taxon>
        <taxon>Psocodea</taxon>
        <taxon>Troctomorpha</taxon>
        <taxon>Phthiraptera</taxon>
        <taxon>Anoplura</taxon>
        <taxon>Polyplacidae</taxon>
        <taxon>Polyplax</taxon>
    </lineage>
</organism>
<feature type="region of interest" description="Disordered" evidence="1">
    <location>
        <begin position="488"/>
        <end position="527"/>
    </location>
</feature>
<reference evidence="2 3" key="1">
    <citation type="submission" date="2023-10" db="EMBL/GenBank/DDBJ databases">
        <title>Genomes of two closely related lineages of the louse Polyplax serrata with different host specificities.</title>
        <authorList>
            <person name="Martinu J."/>
            <person name="Tarabai H."/>
            <person name="Stefka J."/>
            <person name="Hypsa V."/>
        </authorList>
    </citation>
    <scope>NUCLEOTIDE SEQUENCE [LARGE SCALE GENOMIC DNA]</scope>
    <source>
        <strain evidence="2">HR10_N</strain>
    </source>
</reference>
<protein>
    <submittedName>
        <fullName evidence="2">Uncharacterized protein</fullName>
    </submittedName>
</protein>
<dbReference type="EMBL" id="JAWJWE010000001">
    <property type="protein sequence ID" value="KAK6645502.1"/>
    <property type="molecule type" value="Genomic_DNA"/>
</dbReference>